<dbReference type="EMBL" id="JACHOO010000001">
    <property type="protein sequence ID" value="MBB5751200.1"/>
    <property type="molecule type" value="Genomic_DNA"/>
</dbReference>
<name>A0A7W9CSP3_9HYPH</name>
<accession>A0A7W9CSP3</accession>
<reference evidence="1 2" key="1">
    <citation type="submission" date="2020-08" db="EMBL/GenBank/DDBJ databases">
        <title>Genomic Encyclopedia of Type Strains, Phase IV (KMG-IV): sequencing the most valuable type-strain genomes for metagenomic binning, comparative biology and taxonomic classification.</title>
        <authorList>
            <person name="Goeker M."/>
        </authorList>
    </citation>
    <scope>NUCLEOTIDE SEQUENCE [LARGE SCALE GENOMIC DNA]</scope>
    <source>
        <strain evidence="1 2">DSM 16268</strain>
    </source>
</reference>
<evidence type="ECO:0000313" key="2">
    <source>
        <dbReference type="Proteomes" id="UP000523821"/>
    </source>
</evidence>
<evidence type="ECO:0008006" key="3">
    <source>
        <dbReference type="Google" id="ProtNLM"/>
    </source>
</evidence>
<dbReference type="AlphaFoldDB" id="A0A7W9CSP3"/>
<protein>
    <recommendedName>
        <fullName evidence="3">DUF1835 domain-containing protein</fullName>
    </recommendedName>
</protein>
<proteinExistence type="predicted"/>
<gene>
    <name evidence="1" type="ORF">GGQ63_000243</name>
</gene>
<dbReference type="RefSeq" id="WP_183851775.1">
    <property type="nucleotide sequence ID" value="NZ_JACHOO010000001.1"/>
</dbReference>
<comment type="caution">
    <text evidence="1">The sequence shown here is derived from an EMBL/GenBank/DDBJ whole genome shotgun (WGS) entry which is preliminary data.</text>
</comment>
<keyword evidence="2" id="KW-1185">Reference proteome</keyword>
<dbReference type="Proteomes" id="UP000523821">
    <property type="component" value="Unassembled WGS sequence"/>
</dbReference>
<organism evidence="1 2">
    <name type="scientific">Prosthecomicrobium pneumaticum</name>
    <dbReference type="NCBI Taxonomy" id="81895"/>
    <lineage>
        <taxon>Bacteria</taxon>
        <taxon>Pseudomonadati</taxon>
        <taxon>Pseudomonadota</taxon>
        <taxon>Alphaproteobacteria</taxon>
        <taxon>Hyphomicrobiales</taxon>
        <taxon>Kaistiaceae</taxon>
        <taxon>Prosthecomicrobium</taxon>
    </lineage>
</organism>
<evidence type="ECO:0000313" key="1">
    <source>
        <dbReference type="EMBL" id="MBB5751200.1"/>
    </source>
</evidence>
<sequence>MTTLYLTNGDAAAELLRATTLDGPVLPWRDALHEGPIVAGASLEGLSALRVAYLRRRFGLPDEALAVGFVDRDEVMHDHGAFDRIEIWLEHDLYDQLQLLQILDFFASVGRTEGVVLVQADDFLTRQRPETIGRFAARARPLTAADLDLAQGVFADLGRSTPEHIVARLGTLGDALPFLDAALRRFVEELPAPESGLGLTEARILESVGRGEATPRSLFRHVALGETAPFLGDWSFYRLLDDLAFCAVPLVEGLPHIYPTLETERDDYLLADLFLSELGEAVLAGEEDHVAMSGLDRWWGGTRLDGHKVWRFDRETGALGAPS</sequence>